<reference evidence="1 2" key="1">
    <citation type="journal article" date="2016" name="Nat. Commun.">
        <title>Thousands of microbial genomes shed light on interconnected biogeochemical processes in an aquifer system.</title>
        <authorList>
            <person name="Anantharaman K."/>
            <person name="Brown C.T."/>
            <person name="Hug L.A."/>
            <person name="Sharon I."/>
            <person name="Castelle C.J."/>
            <person name="Probst A.J."/>
            <person name="Thomas B.C."/>
            <person name="Singh A."/>
            <person name="Wilkins M.J."/>
            <person name="Karaoz U."/>
            <person name="Brodie E.L."/>
            <person name="Williams K.H."/>
            <person name="Hubbard S.S."/>
            <person name="Banfield J.F."/>
        </authorList>
    </citation>
    <scope>NUCLEOTIDE SEQUENCE [LARGE SCALE GENOMIC DNA]</scope>
</reference>
<proteinExistence type="predicted"/>
<evidence type="ECO:0000313" key="1">
    <source>
        <dbReference type="EMBL" id="OHA01854.1"/>
    </source>
</evidence>
<dbReference type="EMBL" id="MHQK01000017">
    <property type="protein sequence ID" value="OHA01854.1"/>
    <property type="molecule type" value="Genomic_DNA"/>
</dbReference>
<organism evidence="1 2">
    <name type="scientific">Candidatus Sungbacteria bacterium RIFCSPHIGHO2_02_FULL_49_20</name>
    <dbReference type="NCBI Taxonomy" id="1802272"/>
    <lineage>
        <taxon>Bacteria</taxon>
        <taxon>Candidatus Sungiibacteriota</taxon>
    </lineage>
</organism>
<accession>A0A1G2KRE7</accession>
<sequence length="62" mass="7330">MSEERDVCWLKFLGYTSVRSQICGKLILLARFWRNCAITKTGQNKKRLDNYRDVFCLRITLG</sequence>
<dbReference type="AlphaFoldDB" id="A0A1G2KRE7"/>
<name>A0A1G2KRE7_9BACT</name>
<comment type="caution">
    <text evidence="1">The sequence shown here is derived from an EMBL/GenBank/DDBJ whole genome shotgun (WGS) entry which is preliminary data.</text>
</comment>
<protein>
    <submittedName>
        <fullName evidence="1">Uncharacterized protein</fullName>
    </submittedName>
</protein>
<evidence type="ECO:0000313" key="2">
    <source>
        <dbReference type="Proteomes" id="UP000178710"/>
    </source>
</evidence>
<dbReference type="Proteomes" id="UP000178710">
    <property type="component" value="Unassembled WGS sequence"/>
</dbReference>
<gene>
    <name evidence="1" type="ORF">A3C12_00790</name>
</gene>